<feature type="region of interest" description="Disordered" evidence="2">
    <location>
        <begin position="1"/>
        <end position="193"/>
    </location>
</feature>
<feature type="compositionally biased region" description="Low complexity" evidence="2">
    <location>
        <begin position="412"/>
        <end position="430"/>
    </location>
</feature>
<gene>
    <name evidence="3" type="ORF">AB675_3322</name>
</gene>
<feature type="compositionally biased region" description="Acidic residues" evidence="2">
    <location>
        <begin position="355"/>
        <end position="376"/>
    </location>
</feature>
<dbReference type="Proteomes" id="UP000038010">
    <property type="component" value="Unassembled WGS sequence"/>
</dbReference>
<accession>A0A0N1HPN4</accession>
<dbReference type="VEuPathDB" id="FungiDB:AB675_3322"/>
<dbReference type="EMBL" id="LFJN01000014">
    <property type="protein sequence ID" value="KPI39727.1"/>
    <property type="molecule type" value="Genomic_DNA"/>
</dbReference>
<feature type="compositionally biased region" description="Basic and acidic residues" evidence="2">
    <location>
        <begin position="179"/>
        <end position="193"/>
    </location>
</feature>
<evidence type="ECO:0000256" key="1">
    <source>
        <dbReference type="SAM" id="Coils"/>
    </source>
</evidence>
<comment type="caution">
    <text evidence="3">The sequence shown here is derived from an EMBL/GenBank/DDBJ whole genome shotgun (WGS) entry which is preliminary data.</text>
</comment>
<feature type="compositionally biased region" description="Basic and acidic residues" evidence="2">
    <location>
        <begin position="377"/>
        <end position="390"/>
    </location>
</feature>
<feature type="compositionally biased region" description="Polar residues" evidence="2">
    <location>
        <begin position="166"/>
        <end position="178"/>
    </location>
</feature>
<evidence type="ECO:0000313" key="3">
    <source>
        <dbReference type="EMBL" id="KPI39727.1"/>
    </source>
</evidence>
<name>A0A0N1HPN4_9EURO</name>
<dbReference type="RefSeq" id="XP_017999690.1">
    <property type="nucleotide sequence ID" value="XM_018143363.1"/>
</dbReference>
<feature type="compositionally biased region" description="Polar residues" evidence="2">
    <location>
        <begin position="63"/>
        <end position="77"/>
    </location>
</feature>
<protein>
    <submittedName>
        <fullName evidence="3">Uncharacterized protein</fullName>
    </submittedName>
</protein>
<keyword evidence="4" id="KW-1185">Reference proteome</keyword>
<organism evidence="3 4">
    <name type="scientific">Cyphellophora attinorum</name>
    <dbReference type="NCBI Taxonomy" id="1664694"/>
    <lineage>
        <taxon>Eukaryota</taxon>
        <taxon>Fungi</taxon>
        <taxon>Dikarya</taxon>
        <taxon>Ascomycota</taxon>
        <taxon>Pezizomycotina</taxon>
        <taxon>Eurotiomycetes</taxon>
        <taxon>Chaetothyriomycetidae</taxon>
        <taxon>Chaetothyriales</taxon>
        <taxon>Cyphellophoraceae</taxon>
        <taxon>Cyphellophora</taxon>
    </lineage>
</organism>
<feature type="region of interest" description="Disordered" evidence="2">
    <location>
        <begin position="335"/>
        <end position="431"/>
    </location>
</feature>
<dbReference type="GeneID" id="28735243"/>
<dbReference type="AlphaFoldDB" id="A0A0N1HPN4"/>
<proteinExistence type="predicted"/>
<keyword evidence="1" id="KW-0175">Coiled coil</keyword>
<evidence type="ECO:0000313" key="4">
    <source>
        <dbReference type="Proteomes" id="UP000038010"/>
    </source>
</evidence>
<reference evidence="3 4" key="1">
    <citation type="submission" date="2015-06" db="EMBL/GenBank/DDBJ databases">
        <title>Draft genome of the ant-associated black yeast Phialophora attae CBS 131958.</title>
        <authorList>
            <person name="Moreno L.F."/>
            <person name="Stielow B.J."/>
            <person name="de Hoog S."/>
            <person name="Vicente V.A."/>
            <person name="Weiss V.A."/>
            <person name="de Vries M."/>
            <person name="Cruz L.M."/>
            <person name="Souza E.M."/>
        </authorList>
    </citation>
    <scope>NUCLEOTIDE SEQUENCE [LARGE SCALE GENOMIC DNA]</scope>
    <source>
        <strain evidence="3 4">CBS 131958</strain>
    </source>
</reference>
<sequence length="585" mass="65348">MDSFTSAQPSKAGKIINNKRKASPESTVAEGRPTKVAKLDELSNDSTSKPAPVTKRTIKDTGKSANKIATNGVSQSANRKRNEVPTINKVNVTPPSKKRKRILDIKKDAEPQVSAPKRLKQTSAADQSGKKHSNQENVNPKTGSVRGRESQTPVPSKPSKPLGSSARRTGSNQISSKSDVQKKIEERDAAREREVKTKTNAAILEALRAEANKKARIAKKQRLADAKEREEQEERAEARRQRWADIEGVLKACGVTDEREFNKLIKWIESTCSTYHFGDFLDFHKLQQKRFIKKFKLSHPNRGLDVWLVPFKTVRQWEASGTYVEECIKRRDRYLKGEPPVDGPAAIESWVTESETAEPETTEPETTEPETTEPETTEPKTTKSETAEPARKRKRDSDDEETTTDEPKSNKSKAGTAGESGSESAGTESGWETLARLQKAKRKTLPELFAFHGIPALATVKNERSNYGMVLFAYDKDDANLSPRGIGDEMKAYVWRKLEMALGCEVGCLEGRNDILNNLVTTATEVSDTVTEADVANALAVRKLKQAISYRYGWGDLEGQADEYFWDRFNDLEYVIPPEILKHLS</sequence>
<evidence type="ECO:0000256" key="2">
    <source>
        <dbReference type="SAM" id="MobiDB-lite"/>
    </source>
</evidence>
<feature type="coiled-coil region" evidence="1">
    <location>
        <begin position="201"/>
        <end position="237"/>
    </location>
</feature>